<feature type="domain" description="Fungal-type protein kinase" evidence="1">
    <location>
        <begin position="2"/>
        <end position="154"/>
    </location>
</feature>
<organism evidence="2 3">
    <name type="scientific">Psilocybe cyanescens</name>
    <dbReference type="NCBI Taxonomy" id="93625"/>
    <lineage>
        <taxon>Eukaryota</taxon>
        <taxon>Fungi</taxon>
        <taxon>Dikarya</taxon>
        <taxon>Basidiomycota</taxon>
        <taxon>Agaricomycotina</taxon>
        <taxon>Agaricomycetes</taxon>
        <taxon>Agaricomycetidae</taxon>
        <taxon>Agaricales</taxon>
        <taxon>Agaricineae</taxon>
        <taxon>Strophariaceae</taxon>
        <taxon>Psilocybe</taxon>
    </lineage>
</organism>
<dbReference type="InParanoid" id="A0A409VX49"/>
<dbReference type="Pfam" id="PF17667">
    <property type="entry name" value="Pkinase_fungal"/>
    <property type="match status" value="1"/>
</dbReference>
<dbReference type="AlphaFoldDB" id="A0A409VX49"/>
<dbReference type="EMBL" id="NHYD01003888">
    <property type="protein sequence ID" value="PPQ70828.1"/>
    <property type="molecule type" value="Genomic_DNA"/>
</dbReference>
<dbReference type="PANTHER" id="PTHR38248:SF2">
    <property type="entry name" value="FUNK1 11"/>
    <property type="match status" value="1"/>
</dbReference>
<dbReference type="Proteomes" id="UP000283269">
    <property type="component" value="Unassembled WGS sequence"/>
</dbReference>
<accession>A0A409VX49</accession>
<evidence type="ECO:0000259" key="1">
    <source>
        <dbReference type="Pfam" id="PF17667"/>
    </source>
</evidence>
<name>A0A409VX49_PSICY</name>
<comment type="caution">
    <text evidence="2">The sequence shown here is derived from an EMBL/GenBank/DDBJ whole genome shotgun (WGS) entry which is preliminary data.</text>
</comment>
<reference evidence="2 3" key="1">
    <citation type="journal article" date="2018" name="Evol. Lett.">
        <title>Horizontal gene cluster transfer increased hallucinogenic mushroom diversity.</title>
        <authorList>
            <person name="Reynolds H.T."/>
            <person name="Vijayakumar V."/>
            <person name="Gluck-Thaler E."/>
            <person name="Korotkin H.B."/>
            <person name="Matheny P.B."/>
            <person name="Slot J.C."/>
        </authorList>
    </citation>
    <scope>NUCLEOTIDE SEQUENCE [LARGE SCALE GENOMIC DNA]</scope>
    <source>
        <strain evidence="2 3">2631</strain>
    </source>
</reference>
<evidence type="ECO:0000313" key="3">
    <source>
        <dbReference type="Proteomes" id="UP000283269"/>
    </source>
</evidence>
<evidence type="ECO:0000313" key="2">
    <source>
        <dbReference type="EMBL" id="PPQ70828.1"/>
    </source>
</evidence>
<protein>
    <recommendedName>
        <fullName evidence="1">Fungal-type protein kinase domain-containing protein</fullName>
    </recommendedName>
</protein>
<proteinExistence type="predicted"/>
<keyword evidence="3" id="KW-1185">Reference proteome</keyword>
<gene>
    <name evidence="2" type="ORF">CVT25_012520</name>
</gene>
<dbReference type="InterPro" id="IPR040976">
    <property type="entry name" value="Pkinase_fungal"/>
</dbReference>
<dbReference type="PANTHER" id="PTHR38248">
    <property type="entry name" value="FUNK1 6"/>
    <property type="match status" value="1"/>
</dbReference>
<dbReference type="OrthoDB" id="3260094at2759"/>
<sequence length="230" mass="26523">MQIVSANVQIMNDDVRRMFTFGITIECDEVTLWFHCRSHSADSKPFSFVDEPKKLIKVFICILFATDEELGYDPLITLDDDSEYVFDMSKKGGSVRLFRTVEPIAIYRSNNITGRMTRIFKVTEANSNPPKTFVLKDVWIEETAQTESQIQQAIFDGIERFWTITIPEDKKGLESLKSKHAKLVDRKDYKNFFLSIETDLLGSVSKKNLPLVIGPREAYFIPSNEFPHLH</sequence>